<feature type="coiled-coil region" evidence="1">
    <location>
        <begin position="373"/>
        <end position="422"/>
    </location>
</feature>
<organism evidence="3 4">
    <name type="scientific">Neocallimastix californiae</name>
    <dbReference type="NCBI Taxonomy" id="1754190"/>
    <lineage>
        <taxon>Eukaryota</taxon>
        <taxon>Fungi</taxon>
        <taxon>Fungi incertae sedis</taxon>
        <taxon>Chytridiomycota</taxon>
        <taxon>Chytridiomycota incertae sedis</taxon>
        <taxon>Neocallimastigomycetes</taxon>
        <taxon>Neocallimastigales</taxon>
        <taxon>Neocallimastigaceae</taxon>
        <taxon>Neocallimastix</taxon>
    </lineage>
</organism>
<feature type="coiled-coil region" evidence="1">
    <location>
        <begin position="287"/>
        <end position="343"/>
    </location>
</feature>
<reference evidence="3 4" key="1">
    <citation type="submission" date="2016-08" db="EMBL/GenBank/DDBJ databases">
        <title>A Parts List for Fungal Cellulosomes Revealed by Comparative Genomics.</title>
        <authorList>
            <consortium name="DOE Joint Genome Institute"/>
            <person name="Haitjema C.H."/>
            <person name="Gilmore S.P."/>
            <person name="Henske J.K."/>
            <person name="Solomon K.V."/>
            <person name="De Groot R."/>
            <person name="Kuo A."/>
            <person name="Mondo S.J."/>
            <person name="Salamov A.A."/>
            <person name="Labutti K."/>
            <person name="Zhao Z."/>
            <person name="Chiniquy J."/>
            <person name="Barry K."/>
            <person name="Brewer H.M."/>
            <person name="Purvine S.O."/>
            <person name="Wright A.T."/>
            <person name="Boxma B."/>
            <person name="Van Alen T."/>
            <person name="Hackstein J.H."/>
            <person name="Baker S.E."/>
            <person name="Grigoriev I.V."/>
            <person name="O'Malley M.A."/>
        </authorList>
    </citation>
    <scope>NUCLEOTIDE SEQUENCE [LARGE SCALE GENOMIC DNA]</scope>
    <source>
        <strain evidence="3 4">G1</strain>
    </source>
</reference>
<comment type="caution">
    <text evidence="3">The sequence shown here is derived from an EMBL/GenBank/DDBJ whole genome shotgun (WGS) entry which is preliminary data.</text>
</comment>
<gene>
    <name evidence="3" type="ORF">LY90DRAFT_697312</name>
</gene>
<evidence type="ECO:0000256" key="2">
    <source>
        <dbReference type="SAM" id="MobiDB-lite"/>
    </source>
</evidence>
<sequence length="471" mass="56680">MKEELERKNEQIIEMKTLLEKPTTEDFSQQYDKGLEETYNKLNLYKTEVEKIRSILYSNISYEYDYPQESNPNTDTKSKDHPNDDDVEYSIRKKNYENYLRSLSLNQLVDTYVQQVNHNNEQINKLKIIDKNKDDYVNEMEKQIKNLEITQNQLKLENQNSLAFVENKYINEINEQKNRYENELIELRNKYEKIIEELQIKSSQMKEISSKKSFPKSSLSELMEIYPNEFEEFKSEIESVVWKKLDEAWHARFKEDLTTASSRITQHCSEAYASAIAKLKTQSIAFKNKLENEFEKKFKKYVEERNKETNHLKHKYEQNQKQLEEMKNQLAESKKTVKSLTQITYQHSQTEEKYHQALLEMKSLYKSRLKIMYEDISKKKKEWNDQKTEIEKAWENKYNALKSDYYNKIKKAENELKLIKSQIPLKQRTLRDVNNMEDQSNSENINNSYTESKLYSNSDDESYEIKYFSRN</sequence>
<feature type="coiled-coil region" evidence="1">
    <location>
        <begin position="133"/>
        <end position="208"/>
    </location>
</feature>
<evidence type="ECO:0000256" key="1">
    <source>
        <dbReference type="SAM" id="Coils"/>
    </source>
</evidence>
<dbReference type="EMBL" id="MCOG01000007">
    <property type="protein sequence ID" value="ORY83362.1"/>
    <property type="molecule type" value="Genomic_DNA"/>
</dbReference>
<dbReference type="AlphaFoldDB" id="A0A1Y2FHF0"/>
<evidence type="ECO:0000313" key="3">
    <source>
        <dbReference type="EMBL" id="ORY83362.1"/>
    </source>
</evidence>
<accession>A0A1Y2FHF0</accession>
<feature type="region of interest" description="Disordered" evidence="2">
    <location>
        <begin position="66"/>
        <end position="86"/>
    </location>
</feature>
<feature type="compositionally biased region" description="Basic and acidic residues" evidence="2">
    <location>
        <begin position="76"/>
        <end position="86"/>
    </location>
</feature>
<evidence type="ECO:0000313" key="4">
    <source>
        <dbReference type="Proteomes" id="UP000193920"/>
    </source>
</evidence>
<keyword evidence="1" id="KW-0175">Coiled coil</keyword>
<keyword evidence="4" id="KW-1185">Reference proteome</keyword>
<protein>
    <submittedName>
        <fullName evidence="3">Uncharacterized protein</fullName>
    </submittedName>
</protein>
<dbReference type="STRING" id="1754190.A0A1Y2FHF0"/>
<feature type="region of interest" description="Disordered" evidence="2">
    <location>
        <begin position="430"/>
        <end position="453"/>
    </location>
</feature>
<dbReference type="OrthoDB" id="2162244at2759"/>
<dbReference type="Proteomes" id="UP000193920">
    <property type="component" value="Unassembled WGS sequence"/>
</dbReference>
<name>A0A1Y2FHF0_9FUNG</name>
<proteinExistence type="predicted"/>
<feature type="compositionally biased region" description="Polar residues" evidence="2">
    <location>
        <begin position="436"/>
        <end position="453"/>
    </location>
</feature>